<sequence length="110" mass="12432">MAIEPITVKTKAELAVELDKKTDEIIVEGDFSRNISEIKKGQLNDTDELGFAVGNGGTGILLEYGISKLMDVFDPKAKEDKKICKQIERLYTIKRLTKDSFLLHLKQLDY</sequence>
<dbReference type="STRING" id="903984.BCR21_13245"/>
<dbReference type="OrthoDB" id="2194986at2"/>
<evidence type="ECO:0000313" key="2">
    <source>
        <dbReference type="Proteomes" id="UP000094068"/>
    </source>
</evidence>
<evidence type="ECO:0000313" key="1">
    <source>
        <dbReference type="EMBL" id="OEG10310.1"/>
    </source>
</evidence>
<dbReference type="AlphaFoldDB" id="A0A1E5GDI5"/>
<dbReference type="RefSeq" id="WP_069647000.1">
    <property type="nucleotide sequence ID" value="NZ_MIJZ01000015.1"/>
</dbReference>
<keyword evidence="2" id="KW-1185">Reference proteome</keyword>
<reference evidence="2" key="1">
    <citation type="submission" date="2016-09" db="EMBL/GenBank/DDBJ databases">
        <authorList>
            <person name="Gulvik C.A."/>
        </authorList>
    </citation>
    <scope>NUCLEOTIDE SEQUENCE [LARGE SCALE GENOMIC DNA]</scope>
    <source>
        <strain evidence="2">DSM 23328</strain>
    </source>
</reference>
<gene>
    <name evidence="1" type="ORF">BCR21_13245</name>
</gene>
<proteinExistence type="predicted"/>
<protein>
    <submittedName>
        <fullName evidence="1">Uncharacterized protein</fullName>
    </submittedName>
</protein>
<dbReference type="Proteomes" id="UP000094068">
    <property type="component" value="Unassembled WGS sequence"/>
</dbReference>
<comment type="caution">
    <text evidence="1">The sequence shown here is derived from an EMBL/GenBank/DDBJ whole genome shotgun (WGS) entry which is preliminary data.</text>
</comment>
<dbReference type="EMBL" id="MIJZ01000015">
    <property type="protein sequence ID" value="OEG10310.1"/>
    <property type="molecule type" value="Genomic_DNA"/>
</dbReference>
<accession>A0A1E5GDI5</accession>
<organism evidence="1 2">
    <name type="scientific">Enterococcus ureasiticus</name>
    <dbReference type="NCBI Taxonomy" id="903984"/>
    <lineage>
        <taxon>Bacteria</taxon>
        <taxon>Bacillati</taxon>
        <taxon>Bacillota</taxon>
        <taxon>Bacilli</taxon>
        <taxon>Lactobacillales</taxon>
        <taxon>Enterococcaceae</taxon>
        <taxon>Enterococcus</taxon>
    </lineage>
</organism>
<name>A0A1E5GDI5_9ENTE</name>